<sequence length="383" mass="42740">MGYMMAQRSALSNGILDSRGRQALLALVTEWGSESLSVVCPYCVRCHRHGLGRLPLTGQTRVAHCGLSSVSYQLYYPFEEQSQAQYSYRIDKARGLFVTVGVALPNDDEDDESNDEGGDDDDVEGGGENQFERLGIGDAQKLKPQSSKDIWEECIQDARHRQSLFNSHCILNDLRGVASLLETYKHDPFVSWRNKNGVNCIALAAVEGHDKMIQFLHGKGGDLNNADKRGRTPLMESALWGRLRAVNFLLENGADPRANDCEGRSAYFYSRPSKKTARMREKFSHYQDGDEAEANRRIIAMKLQAFEPVIAAEEVEGSGSSNQPKRGYFITKTTHWGTQIGFYEQSIVYDVPDENKTVARLDRGRITSWTTASGEIASSSYAN</sequence>
<dbReference type="EMBL" id="JAPDGR010003976">
    <property type="protein sequence ID" value="KAJ2969546.1"/>
    <property type="molecule type" value="Genomic_DNA"/>
</dbReference>
<name>A0ACC1MT70_9PEZI</name>
<protein>
    <submittedName>
        <fullName evidence="1">Uncharacterized protein</fullName>
    </submittedName>
</protein>
<organism evidence="1 2">
    <name type="scientific">Xylaria curta</name>
    <dbReference type="NCBI Taxonomy" id="42375"/>
    <lineage>
        <taxon>Eukaryota</taxon>
        <taxon>Fungi</taxon>
        <taxon>Dikarya</taxon>
        <taxon>Ascomycota</taxon>
        <taxon>Pezizomycotina</taxon>
        <taxon>Sordariomycetes</taxon>
        <taxon>Xylariomycetidae</taxon>
        <taxon>Xylariales</taxon>
        <taxon>Xylariaceae</taxon>
        <taxon>Xylaria</taxon>
    </lineage>
</organism>
<keyword evidence="2" id="KW-1185">Reference proteome</keyword>
<evidence type="ECO:0000313" key="2">
    <source>
        <dbReference type="Proteomes" id="UP001143856"/>
    </source>
</evidence>
<evidence type="ECO:0000313" key="1">
    <source>
        <dbReference type="EMBL" id="KAJ2969546.1"/>
    </source>
</evidence>
<accession>A0ACC1MT70</accession>
<proteinExistence type="predicted"/>
<comment type="caution">
    <text evidence="1">The sequence shown here is derived from an EMBL/GenBank/DDBJ whole genome shotgun (WGS) entry which is preliminary data.</text>
</comment>
<dbReference type="Proteomes" id="UP001143856">
    <property type="component" value="Unassembled WGS sequence"/>
</dbReference>
<gene>
    <name evidence="1" type="ORF">NUW58_g9964</name>
</gene>
<reference evidence="1" key="1">
    <citation type="submission" date="2022-10" db="EMBL/GenBank/DDBJ databases">
        <title>Genome Sequence of Xylaria curta.</title>
        <authorList>
            <person name="Buettner E."/>
        </authorList>
    </citation>
    <scope>NUCLEOTIDE SEQUENCE</scope>
    <source>
        <strain evidence="1">Babe10</strain>
    </source>
</reference>